<dbReference type="GO" id="GO:2000234">
    <property type="term" value="P:positive regulation of rRNA processing"/>
    <property type="evidence" value="ECO:0007669"/>
    <property type="project" value="TreeGrafter"/>
</dbReference>
<accession>A0A8H7QM26</accession>
<dbReference type="GO" id="GO:0045943">
    <property type="term" value="P:positive regulation of transcription by RNA polymerase I"/>
    <property type="evidence" value="ECO:0007669"/>
    <property type="project" value="InterPro"/>
</dbReference>
<dbReference type="InterPro" id="IPR057644">
    <property type="entry name" value="Beta-prop_WDR75_2nd"/>
</dbReference>
<dbReference type="SUPFAM" id="SSF50978">
    <property type="entry name" value="WD40 repeat-like"/>
    <property type="match status" value="3"/>
</dbReference>
<feature type="compositionally biased region" description="Acidic residues" evidence="9">
    <location>
        <begin position="825"/>
        <end position="850"/>
    </location>
</feature>
<feature type="compositionally biased region" description="Low complexity" evidence="9">
    <location>
        <begin position="727"/>
        <end position="737"/>
    </location>
</feature>
<evidence type="ECO:0000256" key="1">
    <source>
        <dbReference type="ARBA" id="ARBA00004604"/>
    </source>
</evidence>
<dbReference type="Proteomes" id="UP000603453">
    <property type="component" value="Unassembled WGS sequence"/>
</dbReference>
<evidence type="ECO:0000256" key="9">
    <source>
        <dbReference type="SAM" id="MobiDB-lite"/>
    </source>
</evidence>
<dbReference type="GO" id="GO:0032040">
    <property type="term" value="C:small-subunit processome"/>
    <property type="evidence" value="ECO:0007669"/>
    <property type="project" value="InterPro"/>
</dbReference>
<dbReference type="InterPro" id="IPR001680">
    <property type="entry name" value="WD40_rpt"/>
</dbReference>
<dbReference type="InterPro" id="IPR053826">
    <property type="entry name" value="WDR75"/>
</dbReference>
<evidence type="ECO:0000256" key="3">
    <source>
        <dbReference type="ARBA" id="ARBA00022552"/>
    </source>
</evidence>
<feature type="region of interest" description="Disordered" evidence="9">
    <location>
        <begin position="715"/>
        <end position="737"/>
    </location>
</feature>
<dbReference type="PROSITE" id="PS50294">
    <property type="entry name" value="WD_REPEATS_REGION"/>
    <property type="match status" value="1"/>
</dbReference>
<evidence type="ECO:0000256" key="4">
    <source>
        <dbReference type="ARBA" id="ARBA00022574"/>
    </source>
</evidence>
<dbReference type="Pfam" id="PF23869">
    <property type="entry name" value="Beta-prop_WDR75_1st"/>
    <property type="match status" value="1"/>
</dbReference>
<evidence type="ECO:0000256" key="8">
    <source>
        <dbReference type="PROSITE-ProRule" id="PRU00221"/>
    </source>
</evidence>
<dbReference type="PROSITE" id="PS50082">
    <property type="entry name" value="WD_REPEATS_2"/>
    <property type="match status" value="3"/>
</dbReference>
<sequence length="905" mass="101286">MPSTTTKTAMATTDTKHVAPNHMVLAKKAGGNISAYPAEFTKDSKYFFSSVGPCVKIFSMATGAVVKVLSQSPTTGGHTHKITRVILNPKNHLQLYTASLDGTIKLWDYNDDILLKTYNVNAPIQFMVMSPEQPGHAYLVVDATEEGAADFISFHPFRASIDKSADNTIVYRFSFGSSDEPTHMRRICSLRDCTTIDITQDGQWLAFGARFKAYVWPINDDLEDVHPSQLQPHVSIEPITVLKIHPSKPILALGDKSGRITLISNFKSSNEKEHIRSTHHWHHLPVRCLTFLADGAYLLSGGEEAVVVIWQLDTGHKQFLPRLGGSIDSITISPNNRFYCLGLDDNSIRLVNSITQSIEQVIQGLQYAQVDHATNPLSTGLIIEPRNHHIVLNGVQGSIQFYDANADKHVMDLEVVPMNRISRTSVEKEIIHAHVAHVAFLKTGEWMATVDMRDDKVTTPELFLKFWRWNPDTQAYTLHTRVDYPHAKPITSLIFNPVSTMGPMAITTSEDKTFKVWHLNTDLANHGNRAAAQSDSAWVCRSVGVYRDSNPTSAAFSEDGSILAVAFGQLITLWDPYSNSIQNVLAQPTQHAVVTLSFLGDQCPFLIAKTKNHLYVWNLLTCKVWWSYKISVDHLAIDTVSNQFAVVRNHQHRHASRITIFDPKSPVPIALQHLDHSCLAVTWLPKDDGDDHALPSTLVSLSNRYELVIHTVKSTHPKHNSKKDTKTPTPSTTATPLPITEETHLLNDMYGMRENEHETEEEARIRLKTVQTMREEAMSANRKESKIRRSEGDASGLAAPSHVLPSVDVLFDTFMTSIMALRVEEEEEESVMEMDLDEEEEEENTQDENGLDILVTQSPSVDFPSLTTFFSQELEQTSVQHKSTTAQSSSDEDSEEDEDPSKIAW</sequence>
<feature type="region of interest" description="Disordered" evidence="9">
    <location>
        <begin position="778"/>
        <end position="797"/>
    </location>
</feature>
<protein>
    <recommendedName>
        <fullName evidence="10">WD repeat-containing protein 75 second beta-propeller domain-containing protein</fullName>
    </recommendedName>
</protein>
<keyword evidence="3" id="KW-0698">rRNA processing</keyword>
<keyword evidence="5" id="KW-0677">Repeat</keyword>
<dbReference type="PANTHER" id="PTHR44215">
    <property type="entry name" value="WD REPEAT-CONTAINING PROTEIN 75"/>
    <property type="match status" value="1"/>
</dbReference>
<dbReference type="InterPro" id="IPR015943">
    <property type="entry name" value="WD40/YVTN_repeat-like_dom_sf"/>
</dbReference>
<evidence type="ECO:0000313" key="11">
    <source>
        <dbReference type="EMBL" id="KAG2194053.1"/>
    </source>
</evidence>
<feature type="compositionally biased region" description="Basic and acidic residues" evidence="9">
    <location>
        <begin position="778"/>
        <end position="792"/>
    </location>
</feature>
<dbReference type="SMART" id="SM00320">
    <property type="entry name" value="WD40"/>
    <property type="match status" value="7"/>
</dbReference>
<dbReference type="PANTHER" id="PTHR44215:SF1">
    <property type="entry name" value="WD REPEAT-CONTAINING PROTEIN 75"/>
    <property type="match status" value="1"/>
</dbReference>
<evidence type="ECO:0000256" key="2">
    <source>
        <dbReference type="ARBA" id="ARBA00022517"/>
    </source>
</evidence>
<comment type="caution">
    <text evidence="11">The sequence shown here is derived from an EMBL/GenBank/DDBJ whole genome shotgun (WGS) entry which is preliminary data.</text>
</comment>
<evidence type="ECO:0000256" key="5">
    <source>
        <dbReference type="ARBA" id="ARBA00022737"/>
    </source>
</evidence>
<dbReference type="AlphaFoldDB" id="A0A8H7QM26"/>
<keyword evidence="2" id="KW-0690">Ribosome biogenesis</keyword>
<dbReference type="InterPro" id="IPR036322">
    <property type="entry name" value="WD40_repeat_dom_sf"/>
</dbReference>
<feature type="repeat" description="WD" evidence="8">
    <location>
        <begin position="483"/>
        <end position="521"/>
    </location>
</feature>
<gene>
    <name evidence="11" type="ORF">INT47_008137</name>
</gene>
<dbReference type="Gene3D" id="2.130.10.10">
    <property type="entry name" value="YVTN repeat-like/Quinoprotein amine dehydrogenase"/>
    <property type="match status" value="3"/>
</dbReference>
<feature type="repeat" description="WD" evidence="8">
    <location>
        <begin position="279"/>
        <end position="320"/>
    </location>
</feature>
<keyword evidence="12" id="KW-1185">Reference proteome</keyword>
<feature type="region of interest" description="Disordered" evidence="9">
    <location>
        <begin position="825"/>
        <end position="905"/>
    </location>
</feature>
<feature type="repeat" description="WD" evidence="8">
    <location>
        <begin position="75"/>
        <end position="117"/>
    </location>
</feature>
<keyword evidence="7" id="KW-0539">Nucleus</keyword>
<feature type="compositionally biased region" description="Acidic residues" evidence="9">
    <location>
        <begin position="890"/>
        <end position="899"/>
    </location>
</feature>
<evidence type="ECO:0000256" key="6">
    <source>
        <dbReference type="ARBA" id="ARBA00023163"/>
    </source>
</evidence>
<dbReference type="GO" id="GO:0006364">
    <property type="term" value="P:rRNA processing"/>
    <property type="evidence" value="ECO:0007669"/>
    <property type="project" value="UniProtKB-KW"/>
</dbReference>
<name>A0A8H7QM26_9FUNG</name>
<proteinExistence type="predicted"/>
<evidence type="ECO:0000256" key="7">
    <source>
        <dbReference type="ARBA" id="ARBA00023242"/>
    </source>
</evidence>
<evidence type="ECO:0000259" key="10">
    <source>
        <dbReference type="Pfam" id="PF23769"/>
    </source>
</evidence>
<reference evidence="11" key="1">
    <citation type="submission" date="2020-12" db="EMBL/GenBank/DDBJ databases">
        <title>Metabolic potential, ecology and presence of endohyphal bacteria is reflected in genomic diversity of Mucoromycotina.</title>
        <authorList>
            <person name="Muszewska A."/>
            <person name="Okrasinska A."/>
            <person name="Steczkiewicz K."/>
            <person name="Drgas O."/>
            <person name="Orlowska M."/>
            <person name="Perlinska-Lenart U."/>
            <person name="Aleksandrzak-Piekarczyk T."/>
            <person name="Szatraj K."/>
            <person name="Zielenkiewicz U."/>
            <person name="Pilsyk S."/>
            <person name="Malc E."/>
            <person name="Mieczkowski P."/>
            <person name="Kruszewska J.S."/>
            <person name="Biernat P."/>
            <person name="Pawlowska J."/>
        </authorList>
    </citation>
    <scope>NUCLEOTIDE SEQUENCE</scope>
    <source>
        <strain evidence="11">WA0000017839</strain>
    </source>
</reference>
<comment type="subcellular location">
    <subcellularLocation>
        <location evidence="1">Nucleus</location>
        <location evidence="1">Nucleolus</location>
    </subcellularLocation>
</comment>
<keyword evidence="4 8" id="KW-0853">WD repeat</keyword>
<dbReference type="OrthoDB" id="4096at2759"/>
<dbReference type="GO" id="GO:0003723">
    <property type="term" value="F:RNA binding"/>
    <property type="evidence" value="ECO:0007669"/>
    <property type="project" value="InterPro"/>
</dbReference>
<feature type="compositionally biased region" description="Polar residues" evidence="9">
    <location>
        <begin position="855"/>
        <end position="887"/>
    </location>
</feature>
<evidence type="ECO:0000313" key="12">
    <source>
        <dbReference type="Proteomes" id="UP000603453"/>
    </source>
</evidence>
<dbReference type="Pfam" id="PF23769">
    <property type="entry name" value="Beta-prop_WDR75_2nd"/>
    <property type="match status" value="1"/>
</dbReference>
<keyword evidence="6" id="KW-0804">Transcription</keyword>
<feature type="domain" description="WD repeat-containing protein 75 second beta-propeller" evidence="10">
    <location>
        <begin position="381"/>
        <end position="673"/>
    </location>
</feature>
<organism evidence="11 12">
    <name type="scientific">Mucor saturninus</name>
    <dbReference type="NCBI Taxonomy" id="64648"/>
    <lineage>
        <taxon>Eukaryota</taxon>
        <taxon>Fungi</taxon>
        <taxon>Fungi incertae sedis</taxon>
        <taxon>Mucoromycota</taxon>
        <taxon>Mucoromycotina</taxon>
        <taxon>Mucoromycetes</taxon>
        <taxon>Mucorales</taxon>
        <taxon>Mucorineae</taxon>
        <taxon>Mucoraceae</taxon>
        <taxon>Mucor</taxon>
    </lineage>
</organism>
<dbReference type="EMBL" id="JAEPRD010000207">
    <property type="protein sequence ID" value="KAG2194053.1"/>
    <property type="molecule type" value="Genomic_DNA"/>
</dbReference>